<evidence type="ECO:0008006" key="4">
    <source>
        <dbReference type="Google" id="ProtNLM"/>
    </source>
</evidence>
<evidence type="ECO:0000313" key="2">
    <source>
        <dbReference type="EMBL" id="GMN34181.1"/>
    </source>
</evidence>
<keyword evidence="1" id="KW-0732">Signal</keyword>
<name>A0AA88CXE3_FICCA</name>
<proteinExistence type="predicted"/>
<accession>A0AA88CXE3</accession>
<protein>
    <recommendedName>
        <fullName evidence="4">Secreted protein</fullName>
    </recommendedName>
</protein>
<sequence>MSSLTLPVAISLAVAGARAKAVKNDGDCDGSGHRSGWSWHTGECGLIGRHLLPPSDLTGVCDCLGPIVHAAVRSWLDFLLLSEILRRGCISFVLCLRCGDRSGGDDDLVADLRKWFLSMETALSRYIFRFEIAEAQRSLITDFGLFTQGN</sequence>
<reference evidence="2" key="1">
    <citation type="submission" date="2023-07" db="EMBL/GenBank/DDBJ databases">
        <title>draft genome sequence of fig (Ficus carica).</title>
        <authorList>
            <person name="Takahashi T."/>
            <person name="Nishimura K."/>
        </authorList>
    </citation>
    <scope>NUCLEOTIDE SEQUENCE</scope>
</reference>
<dbReference type="Proteomes" id="UP001187192">
    <property type="component" value="Unassembled WGS sequence"/>
</dbReference>
<evidence type="ECO:0000256" key="1">
    <source>
        <dbReference type="SAM" id="SignalP"/>
    </source>
</evidence>
<gene>
    <name evidence="2" type="ORF">TIFTF001_046784</name>
</gene>
<dbReference type="AlphaFoldDB" id="A0AA88CXE3"/>
<dbReference type="EMBL" id="BTGU01004945">
    <property type="protein sequence ID" value="GMN34181.1"/>
    <property type="molecule type" value="Genomic_DNA"/>
</dbReference>
<keyword evidence="3" id="KW-1185">Reference proteome</keyword>
<feature type="chain" id="PRO_5041694491" description="Secreted protein" evidence="1">
    <location>
        <begin position="20"/>
        <end position="150"/>
    </location>
</feature>
<evidence type="ECO:0000313" key="3">
    <source>
        <dbReference type="Proteomes" id="UP001187192"/>
    </source>
</evidence>
<feature type="signal peptide" evidence="1">
    <location>
        <begin position="1"/>
        <end position="19"/>
    </location>
</feature>
<organism evidence="2 3">
    <name type="scientific">Ficus carica</name>
    <name type="common">Common fig</name>
    <dbReference type="NCBI Taxonomy" id="3494"/>
    <lineage>
        <taxon>Eukaryota</taxon>
        <taxon>Viridiplantae</taxon>
        <taxon>Streptophyta</taxon>
        <taxon>Embryophyta</taxon>
        <taxon>Tracheophyta</taxon>
        <taxon>Spermatophyta</taxon>
        <taxon>Magnoliopsida</taxon>
        <taxon>eudicotyledons</taxon>
        <taxon>Gunneridae</taxon>
        <taxon>Pentapetalae</taxon>
        <taxon>rosids</taxon>
        <taxon>fabids</taxon>
        <taxon>Rosales</taxon>
        <taxon>Moraceae</taxon>
        <taxon>Ficeae</taxon>
        <taxon>Ficus</taxon>
    </lineage>
</organism>
<comment type="caution">
    <text evidence="2">The sequence shown here is derived from an EMBL/GenBank/DDBJ whole genome shotgun (WGS) entry which is preliminary data.</text>
</comment>